<keyword evidence="3" id="KW-1185">Reference proteome</keyword>
<reference evidence="2" key="1">
    <citation type="submission" date="2022-11" db="EMBL/GenBank/DDBJ databases">
        <title>Nonomuraea corallina sp. nov., a new species of the genus Nonomuraea isolated from sea side sediment in Thai sea.</title>
        <authorList>
            <person name="Ngamcharungchit C."/>
            <person name="Matsumoto A."/>
            <person name="Suriyachadkun C."/>
            <person name="Panbangred W."/>
            <person name="Inahashi Y."/>
            <person name="Intra B."/>
        </authorList>
    </citation>
    <scope>NUCLEOTIDE SEQUENCE</scope>
    <source>
        <strain evidence="2">MCN248</strain>
    </source>
</reference>
<dbReference type="EMBL" id="JAPNNL010000037">
    <property type="protein sequence ID" value="MDA0634199.1"/>
    <property type="molecule type" value="Genomic_DNA"/>
</dbReference>
<gene>
    <name evidence="2" type="ORF">OUY22_12300</name>
</gene>
<feature type="region of interest" description="Disordered" evidence="1">
    <location>
        <begin position="88"/>
        <end position="111"/>
    </location>
</feature>
<dbReference type="InterPro" id="IPR027417">
    <property type="entry name" value="P-loop_NTPase"/>
</dbReference>
<dbReference type="Gene3D" id="3.40.50.300">
    <property type="entry name" value="P-loop containing nucleotide triphosphate hydrolases"/>
    <property type="match status" value="1"/>
</dbReference>
<protein>
    <recommendedName>
        <fullName evidence="4">Uridine kinase</fullName>
    </recommendedName>
</protein>
<dbReference type="Proteomes" id="UP001144036">
    <property type="component" value="Unassembled WGS sequence"/>
</dbReference>
<accession>A0ABT4SAG8</accession>
<dbReference type="SUPFAM" id="SSF52540">
    <property type="entry name" value="P-loop containing nucleoside triphosphate hydrolases"/>
    <property type="match status" value="1"/>
</dbReference>
<evidence type="ECO:0008006" key="4">
    <source>
        <dbReference type="Google" id="ProtNLM"/>
    </source>
</evidence>
<evidence type="ECO:0000313" key="2">
    <source>
        <dbReference type="EMBL" id="MDA0634199.1"/>
    </source>
</evidence>
<name>A0ABT4SAG8_9ACTN</name>
<evidence type="ECO:0000313" key="3">
    <source>
        <dbReference type="Proteomes" id="UP001144036"/>
    </source>
</evidence>
<dbReference type="RefSeq" id="WP_270155008.1">
    <property type="nucleotide sequence ID" value="NZ_JAPNNL010000037.1"/>
</dbReference>
<proteinExistence type="predicted"/>
<sequence length="111" mass="12400">MLALGDRRLLAVDGVFAFRPEIDAYWDHRVWLHVDEDLSVARGAARDQDWAGSGAESVHRDRYLVAQRVYQREADPRARADVVIDNTDFARPRLLPPPPAGPGEDQAGGPR</sequence>
<organism evidence="2 3">
    <name type="scientific">Nonomuraea corallina</name>
    <dbReference type="NCBI Taxonomy" id="2989783"/>
    <lineage>
        <taxon>Bacteria</taxon>
        <taxon>Bacillati</taxon>
        <taxon>Actinomycetota</taxon>
        <taxon>Actinomycetes</taxon>
        <taxon>Streptosporangiales</taxon>
        <taxon>Streptosporangiaceae</taxon>
        <taxon>Nonomuraea</taxon>
    </lineage>
</organism>
<evidence type="ECO:0000256" key="1">
    <source>
        <dbReference type="SAM" id="MobiDB-lite"/>
    </source>
</evidence>
<comment type="caution">
    <text evidence="2">The sequence shown here is derived from an EMBL/GenBank/DDBJ whole genome shotgun (WGS) entry which is preliminary data.</text>
</comment>